<gene>
    <name evidence="1" type="ORF">J2Z19_005720</name>
</gene>
<dbReference type="EMBL" id="JAGGJR010000014">
    <property type="protein sequence ID" value="MBP1875971.1"/>
    <property type="molecule type" value="Genomic_DNA"/>
</dbReference>
<dbReference type="EC" id="3.5.1.87" evidence="1"/>
<sequence>MHRHLPAPTVPDLGLETERSVDLCVWTNEEGSRFQPAMMGSGVACGILPLEQALAASDADGVRVADELVRHGYDREPAPDVGLADCYLELHIEQGPILENTGKTIGVVTGGQGIRWYEIALHGEETHAGPVPMALRKDPVPLLARMIDLVHAIGGRDPQARCTIGQVRTHPGSINVVPGRIEMTVDLRHPDEAELDAMHDALMRGCRDLASTHPSIGLDVQLRWHSPVVRFDPSLAKLVRSSAERMGIAAHEMVSGAGHDAFHLARRVPSVMIFVPCRDGVSHNPREYASPEHVAAGANVLLSVVLERAMSRG</sequence>
<proteinExistence type="predicted"/>
<evidence type="ECO:0000313" key="2">
    <source>
        <dbReference type="Proteomes" id="UP000823773"/>
    </source>
</evidence>
<accession>A0ACC5T4A4</accession>
<keyword evidence="2" id="KW-1185">Reference proteome</keyword>
<dbReference type="Proteomes" id="UP000823773">
    <property type="component" value="Unassembled WGS sequence"/>
</dbReference>
<protein>
    <submittedName>
        <fullName evidence="1">N-carbamoyl-L-amino-acid hydrolase</fullName>
        <ecNumber evidence="1">3.5.1.87</ecNumber>
    </submittedName>
</protein>
<comment type="caution">
    <text evidence="1">The sequence shown here is derived from an EMBL/GenBank/DDBJ whole genome shotgun (WGS) entry which is preliminary data.</text>
</comment>
<name>A0ACC5T4A4_ENSAD</name>
<keyword evidence="1" id="KW-0378">Hydrolase</keyword>
<evidence type="ECO:0000313" key="1">
    <source>
        <dbReference type="EMBL" id="MBP1875971.1"/>
    </source>
</evidence>
<organism evidence="1 2">
    <name type="scientific">Ensifer adhaerens</name>
    <name type="common">Sinorhizobium morelense</name>
    <dbReference type="NCBI Taxonomy" id="106592"/>
    <lineage>
        <taxon>Bacteria</taxon>
        <taxon>Pseudomonadati</taxon>
        <taxon>Pseudomonadota</taxon>
        <taxon>Alphaproteobacteria</taxon>
        <taxon>Hyphomicrobiales</taxon>
        <taxon>Rhizobiaceae</taxon>
        <taxon>Sinorhizobium/Ensifer group</taxon>
        <taxon>Ensifer</taxon>
    </lineage>
</organism>
<reference evidence="1" key="1">
    <citation type="submission" date="2021-03" db="EMBL/GenBank/DDBJ databases">
        <title>Genomic Encyclopedia of Type Strains, Phase IV (KMG-IV): sequencing the most valuable type-strain genomes for metagenomic binning, comparative biology and taxonomic classification.</title>
        <authorList>
            <person name="Goeker M."/>
        </authorList>
    </citation>
    <scope>NUCLEOTIDE SEQUENCE</scope>
    <source>
        <strain evidence="1">DSM 18131</strain>
    </source>
</reference>